<comment type="caution">
    <text evidence="8">The sequence shown here is derived from an EMBL/GenBank/DDBJ whole genome shotgun (WGS) entry which is preliminary data.</text>
</comment>
<feature type="transmembrane region" description="Helical" evidence="7">
    <location>
        <begin position="90"/>
        <end position="112"/>
    </location>
</feature>
<dbReference type="Gene3D" id="1.20.1630.10">
    <property type="entry name" value="Formate dehydrogenase/DMSO reductase domain"/>
    <property type="match status" value="1"/>
</dbReference>
<dbReference type="PROSITE" id="PS51257">
    <property type="entry name" value="PROKAR_LIPOPROTEIN"/>
    <property type="match status" value="1"/>
</dbReference>
<dbReference type="RefSeq" id="WP_163967232.1">
    <property type="nucleotide sequence ID" value="NZ_JAAGNX010000003.1"/>
</dbReference>
<evidence type="ECO:0000256" key="2">
    <source>
        <dbReference type="ARBA" id="ARBA00008929"/>
    </source>
</evidence>
<comment type="similarity">
    <text evidence="2">Belongs to the NrfD family.</text>
</comment>
<dbReference type="AlphaFoldDB" id="A0A6B2M5X8"/>
<feature type="transmembrane region" description="Helical" evidence="7">
    <location>
        <begin position="365"/>
        <end position="389"/>
    </location>
</feature>
<organism evidence="8 9">
    <name type="scientific">Oceanipulchritudo coccoides</name>
    <dbReference type="NCBI Taxonomy" id="2706888"/>
    <lineage>
        <taxon>Bacteria</taxon>
        <taxon>Pseudomonadati</taxon>
        <taxon>Verrucomicrobiota</taxon>
        <taxon>Opitutia</taxon>
        <taxon>Puniceicoccales</taxon>
        <taxon>Oceanipulchritudinaceae</taxon>
        <taxon>Oceanipulchritudo</taxon>
    </lineage>
</organism>
<evidence type="ECO:0000256" key="4">
    <source>
        <dbReference type="ARBA" id="ARBA00022692"/>
    </source>
</evidence>
<comment type="subcellular location">
    <subcellularLocation>
        <location evidence="1">Cell membrane</location>
        <topology evidence="1">Multi-pass membrane protein</topology>
    </subcellularLocation>
</comment>
<evidence type="ECO:0000256" key="7">
    <source>
        <dbReference type="SAM" id="Phobius"/>
    </source>
</evidence>
<dbReference type="Proteomes" id="UP000478417">
    <property type="component" value="Unassembled WGS sequence"/>
</dbReference>
<evidence type="ECO:0000256" key="3">
    <source>
        <dbReference type="ARBA" id="ARBA00022475"/>
    </source>
</evidence>
<proteinExistence type="inferred from homology"/>
<feature type="transmembrane region" description="Helical" evidence="7">
    <location>
        <begin position="240"/>
        <end position="261"/>
    </location>
</feature>
<gene>
    <name evidence="8" type="primary">nrfD</name>
    <name evidence="8" type="ORF">G0Q06_13865</name>
</gene>
<feature type="transmembrane region" description="Helical" evidence="7">
    <location>
        <begin position="291"/>
        <end position="311"/>
    </location>
</feature>
<evidence type="ECO:0000313" key="9">
    <source>
        <dbReference type="Proteomes" id="UP000478417"/>
    </source>
</evidence>
<keyword evidence="3" id="KW-1003">Cell membrane</keyword>
<feature type="transmembrane region" description="Helical" evidence="7">
    <location>
        <begin position="168"/>
        <end position="189"/>
    </location>
</feature>
<name>A0A6B2M5X8_9BACT</name>
<feature type="transmembrane region" description="Helical" evidence="7">
    <location>
        <begin position="132"/>
        <end position="156"/>
    </location>
</feature>
<dbReference type="PANTHER" id="PTHR43044">
    <property type="match status" value="1"/>
</dbReference>
<dbReference type="GO" id="GO:0005886">
    <property type="term" value="C:plasma membrane"/>
    <property type="evidence" value="ECO:0007669"/>
    <property type="project" value="UniProtKB-SubCell"/>
</dbReference>
<feature type="transmembrane region" description="Helical" evidence="7">
    <location>
        <begin position="54"/>
        <end position="78"/>
    </location>
</feature>
<feature type="transmembrane region" description="Helical" evidence="7">
    <location>
        <begin position="12"/>
        <end position="34"/>
    </location>
</feature>
<dbReference type="NCBIfam" id="NF045798">
    <property type="entry name" value="DsrP"/>
    <property type="match status" value="1"/>
</dbReference>
<evidence type="ECO:0000313" key="8">
    <source>
        <dbReference type="EMBL" id="NDV63547.1"/>
    </source>
</evidence>
<reference evidence="8 9" key="1">
    <citation type="submission" date="2020-02" db="EMBL/GenBank/DDBJ databases">
        <title>Albibacoteraceae fam. nov., the first described family within the subdivision 4 Verrucomicrobia.</title>
        <authorList>
            <person name="Xi F."/>
        </authorList>
    </citation>
    <scope>NUCLEOTIDE SEQUENCE [LARGE SCALE GENOMIC DNA]</scope>
    <source>
        <strain evidence="8 9">CK1056</strain>
    </source>
</reference>
<evidence type="ECO:0000256" key="1">
    <source>
        <dbReference type="ARBA" id="ARBA00004651"/>
    </source>
</evidence>
<keyword evidence="9" id="KW-1185">Reference proteome</keyword>
<dbReference type="PANTHER" id="PTHR43044:SF2">
    <property type="entry name" value="POLYSULPHIDE REDUCTASE NRFD"/>
    <property type="match status" value="1"/>
</dbReference>
<dbReference type="InterPro" id="IPR005614">
    <property type="entry name" value="NrfD-like"/>
</dbReference>
<keyword evidence="4 7" id="KW-0812">Transmembrane</keyword>
<evidence type="ECO:0000256" key="6">
    <source>
        <dbReference type="ARBA" id="ARBA00023136"/>
    </source>
</evidence>
<dbReference type="InterPro" id="IPR054823">
    <property type="entry name" value="DsrP-like"/>
</dbReference>
<keyword evidence="6 7" id="KW-0472">Membrane</keyword>
<evidence type="ECO:0000256" key="5">
    <source>
        <dbReference type="ARBA" id="ARBA00022989"/>
    </source>
</evidence>
<dbReference type="EMBL" id="JAAGNX010000003">
    <property type="protein sequence ID" value="NDV63547.1"/>
    <property type="molecule type" value="Genomic_DNA"/>
</dbReference>
<feature type="transmembrane region" description="Helical" evidence="7">
    <location>
        <begin position="209"/>
        <end position="228"/>
    </location>
</feature>
<feature type="transmembrane region" description="Helical" evidence="7">
    <location>
        <begin position="323"/>
        <end position="345"/>
    </location>
</feature>
<keyword evidence="5 7" id="KW-1133">Transmembrane helix</keyword>
<accession>A0A6B2M5X8</accession>
<sequence length="415" mass="46718">MRTIFRIIFNGSPAYFIWVIFLLACIIQGLLAYAGQFTEGLIVTHMRDSVSWGFYIGNFTFLVGVAASAVMLVIPAYVYNWKPIKEVVIFGELLAVSAIIMCLLFVLVDMGHPERLWHMIPFIGRLNFPSSLLAWDALVLNAYLAVNTFVVVYLLWSAYKGEHYNTRIVIPLVILSIPLAVGIHTVTAFLYNGMASRPYWNSAILAPRFLASALCSGPAVLLILFQVLRRITSFEIKDDAIHKVAELMAYAMGFNLFLFGAEIFKEYYSNTHHVVHYEYLFFGLHGEPSPIAWYAWTSLVFSVVAFLLFVVPATRRNFFTMNLGAVMIYFSVYIEKGIALIIPGYTPDTLGQIYAYTPSITEIRVAAGIFGIGFLIFTLLVRIGIFLLFEKDNLVREDSALENKVGVVRPGEDQL</sequence>
<dbReference type="Pfam" id="PF03916">
    <property type="entry name" value="NrfD"/>
    <property type="match status" value="1"/>
</dbReference>
<protein>
    <submittedName>
        <fullName evidence="8">Polysulfide reductase NrfD</fullName>
    </submittedName>
</protein>